<proteinExistence type="predicted"/>
<dbReference type="AlphaFoldDB" id="A0A0L0UN27"/>
<accession>A0A0L0UN27</accession>
<gene>
    <name evidence="1" type="ORF">PSTG_18219</name>
</gene>
<evidence type="ECO:0000313" key="1">
    <source>
        <dbReference type="EMBL" id="KNE88381.1"/>
    </source>
</evidence>
<dbReference type="EMBL" id="AJIL01002169">
    <property type="protein sequence ID" value="KNE88381.1"/>
    <property type="molecule type" value="Genomic_DNA"/>
</dbReference>
<name>A0A0L0UN27_9BASI</name>
<comment type="caution">
    <text evidence="1">The sequence shown here is derived from an EMBL/GenBank/DDBJ whole genome shotgun (WGS) entry which is preliminary data.</text>
</comment>
<evidence type="ECO:0000313" key="2">
    <source>
        <dbReference type="Proteomes" id="UP000054564"/>
    </source>
</evidence>
<protein>
    <submittedName>
        <fullName evidence="1">Uncharacterized protein</fullName>
    </submittedName>
</protein>
<organism evidence="1 2">
    <name type="scientific">Puccinia striiformis f. sp. tritici PST-78</name>
    <dbReference type="NCBI Taxonomy" id="1165861"/>
    <lineage>
        <taxon>Eukaryota</taxon>
        <taxon>Fungi</taxon>
        <taxon>Dikarya</taxon>
        <taxon>Basidiomycota</taxon>
        <taxon>Pucciniomycotina</taxon>
        <taxon>Pucciniomycetes</taxon>
        <taxon>Pucciniales</taxon>
        <taxon>Pucciniaceae</taxon>
        <taxon>Puccinia</taxon>
    </lineage>
</organism>
<dbReference type="Proteomes" id="UP000054564">
    <property type="component" value="Unassembled WGS sequence"/>
</dbReference>
<reference evidence="2" key="1">
    <citation type="submission" date="2014-03" db="EMBL/GenBank/DDBJ databases">
        <title>The Genome Sequence of Puccinia striiformis f. sp. tritici PST-78.</title>
        <authorList>
            <consortium name="The Broad Institute Genome Sequencing Platform"/>
            <person name="Cuomo C."/>
            <person name="Hulbert S."/>
            <person name="Chen X."/>
            <person name="Walker B."/>
            <person name="Young S.K."/>
            <person name="Zeng Q."/>
            <person name="Gargeya S."/>
            <person name="Fitzgerald M."/>
            <person name="Haas B."/>
            <person name="Abouelleil A."/>
            <person name="Alvarado L."/>
            <person name="Arachchi H.M."/>
            <person name="Berlin A.M."/>
            <person name="Chapman S.B."/>
            <person name="Goldberg J."/>
            <person name="Griggs A."/>
            <person name="Gujja S."/>
            <person name="Hansen M."/>
            <person name="Howarth C."/>
            <person name="Imamovic A."/>
            <person name="Larimer J."/>
            <person name="McCowan C."/>
            <person name="Montmayeur A."/>
            <person name="Murphy C."/>
            <person name="Neiman D."/>
            <person name="Pearson M."/>
            <person name="Priest M."/>
            <person name="Roberts A."/>
            <person name="Saif S."/>
            <person name="Shea T."/>
            <person name="Sisk P."/>
            <person name="Sykes S."/>
            <person name="Wortman J."/>
            <person name="Nusbaum C."/>
            <person name="Birren B."/>
        </authorList>
    </citation>
    <scope>NUCLEOTIDE SEQUENCE [LARGE SCALE GENOMIC DNA]</scope>
    <source>
        <strain evidence="2">race PST-78</strain>
    </source>
</reference>
<keyword evidence="2" id="KW-1185">Reference proteome</keyword>
<sequence length="62" mass="7122">MSFNRPPSYASEHSHEDMLDAYSLRDGPFSVNDIPGIATASCQTPSYSWCMFYHWDLVRFSV</sequence>